<sequence length="167" mass="19542">MTNSPILLDGLGEWRNLGTLTPTYGNWLRFPQPAEQGFTTFRVTFTGDWYRGGWHWIYLREIYRGGSIDNEGKWVKVYPSESPKIVYLNTSDEFNYLNPQRSFEVLKAHKYIRTYGGRFNDKVFSVKLEEFSPYPELMAQAQEQTLKEQVIRAIAEEVIRRLPPPPS</sequence>
<accession>E0UCB5</accession>
<protein>
    <submittedName>
        <fullName evidence="1">Uncharacterized protein</fullName>
    </submittedName>
</protein>
<dbReference type="AlphaFoldDB" id="E0UCB5"/>
<evidence type="ECO:0000313" key="1">
    <source>
        <dbReference type="EMBL" id="ADN12872.1"/>
    </source>
</evidence>
<reference evidence="2" key="1">
    <citation type="journal article" date="2011" name="MBio">
        <title>Novel metabolic attributes of the genus Cyanothece, comprising a group of unicellular nitrogen-fixing Cyanobacteria.</title>
        <authorList>
            <person name="Bandyopadhyay A."/>
            <person name="Elvitigala T."/>
            <person name="Welsh E."/>
            <person name="Stockel J."/>
            <person name="Liberton M."/>
            <person name="Min H."/>
            <person name="Sherman L.A."/>
            <person name="Pakrasi H.B."/>
        </authorList>
    </citation>
    <scope>NUCLEOTIDE SEQUENCE [LARGE SCALE GENOMIC DNA]</scope>
    <source>
        <strain evidence="2">PCC 7822</strain>
    </source>
</reference>
<evidence type="ECO:0000313" key="2">
    <source>
        <dbReference type="Proteomes" id="UP000008206"/>
    </source>
</evidence>
<proteinExistence type="predicted"/>
<organism evidence="1 2">
    <name type="scientific">Gloeothece verrucosa (strain PCC 7822)</name>
    <name type="common">Cyanothece sp. (strain PCC 7822)</name>
    <dbReference type="NCBI Taxonomy" id="497965"/>
    <lineage>
        <taxon>Bacteria</taxon>
        <taxon>Bacillati</taxon>
        <taxon>Cyanobacteriota</taxon>
        <taxon>Cyanophyceae</taxon>
        <taxon>Oscillatoriophycideae</taxon>
        <taxon>Chroococcales</taxon>
        <taxon>Aphanothecaceae</taxon>
        <taxon>Gloeothece</taxon>
        <taxon>Gloeothece verrucosa</taxon>
    </lineage>
</organism>
<dbReference type="OrthoDB" id="573561at2"/>
<dbReference type="RefSeq" id="WP_013320982.1">
    <property type="nucleotide sequence ID" value="NC_014501.1"/>
</dbReference>
<gene>
    <name evidence="1" type="ordered locus">Cyan7822_0852</name>
</gene>
<name>E0UCB5_GLOV7</name>
<keyword evidence="2" id="KW-1185">Reference proteome</keyword>
<dbReference type="STRING" id="497965.Cyan7822_0852"/>
<dbReference type="EMBL" id="CP002198">
    <property type="protein sequence ID" value="ADN12872.1"/>
    <property type="molecule type" value="Genomic_DNA"/>
</dbReference>
<dbReference type="KEGG" id="cyj:Cyan7822_0852"/>
<dbReference type="Proteomes" id="UP000008206">
    <property type="component" value="Chromosome"/>
</dbReference>
<dbReference type="HOGENOM" id="CLU_1692572_0_0_3"/>